<keyword evidence="2 9" id="KW-0813">Transport</keyword>
<comment type="caution">
    <text evidence="11">The sequence shown here is derived from an EMBL/GenBank/DDBJ whole genome shotgun (WGS) entry which is preliminary data.</text>
</comment>
<comment type="similarity">
    <text evidence="9">Belongs to the TatB family.</text>
</comment>
<dbReference type="NCBIfam" id="TIGR01410">
    <property type="entry name" value="tatB"/>
    <property type="match status" value="1"/>
</dbReference>
<feature type="compositionally biased region" description="Basic residues" evidence="10">
    <location>
        <begin position="190"/>
        <end position="201"/>
    </location>
</feature>
<evidence type="ECO:0000256" key="1">
    <source>
        <dbReference type="ARBA" id="ARBA00004167"/>
    </source>
</evidence>
<evidence type="ECO:0000256" key="2">
    <source>
        <dbReference type="ARBA" id="ARBA00022448"/>
    </source>
</evidence>
<evidence type="ECO:0000256" key="10">
    <source>
        <dbReference type="SAM" id="MobiDB-lite"/>
    </source>
</evidence>
<dbReference type="GO" id="GO:0043953">
    <property type="term" value="P:protein transport by the Tat complex"/>
    <property type="evidence" value="ECO:0007669"/>
    <property type="project" value="UniProtKB-UniRule"/>
</dbReference>
<dbReference type="HAMAP" id="MF_00237">
    <property type="entry name" value="TatB"/>
    <property type="match status" value="1"/>
</dbReference>
<dbReference type="InterPro" id="IPR018448">
    <property type="entry name" value="TatB"/>
</dbReference>
<evidence type="ECO:0000313" key="12">
    <source>
        <dbReference type="Proteomes" id="UP000672602"/>
    </source>
</evidence>
<keyword evidence="5 9" id="KW-0653">Protein transport</keyword>
<name>A0A8J7SLK8_9PROT</name>
<keyword evidence="8 9" id="KW-0472">Membrane</keyword>
<organism evidence="11 12">
    <name type="scientific">Marivibrio halodurans</name>
    <dbReference type="NCBI Taxonomy" id="2039722"/>
    <lineage>
        <taxon>Bacteria</taxon>
        <taxon>Pseudomonadati</taxon>
        <taxon>Pseudomonadota</taxon>
        <taxon>Alphaproteobacteria</taxon>
        <taxon>Rhodospirillales</taxon>
        <taxon>Rhodospirillaceae</taxon>
        <taxon>Marivibrio</taxon>
    </lineage>
</organism>
<dbReference type="InterPro" id="IPR003369">
    <property type="entry name" value="TatA/B/E"/>
</dbReference>
<dbReference type="Proteomes" id="UP000672602">
    <property type="component" value="Unassembled WGS sequence"/>
</dbReference>
<dbReference type="GO" id="GO:0008320">
    <property type="term" value="F:protein transmembrane transporter activity"/>
    <property type="evidence" value="ECO:0007669"/>
    <property type="project" value="UniProtKB-UniRule"/>
</dbReference>
<dbReference type="GO" id="GO:0033281">
    <property type="term" value="C:TAT protein transport complex"/>
    <property type="evidence" value="ECO:0007669"/>
    <property type="project" value="UniProtKB-UniRule"/>
</dbReference>
<evidence type="ECO:0000256" key="3">
    <source>
        <dbReference type="ARBA" id="ARBA00022475"/>
    </source>
</evidence>
<keyword evidence="4 9" id="KW-0812">Transmembrane</keyword>
<feature type="compositionally biased region" description="Basic and acidic residues" evidence="10">
    <location>
        <begin position="89"/>
        <end position="108"/>
    </location>
</feature>
<keyword evidence="6 9" id="KW-1133">Transmembrane helix</keyword>
<proteinExistence type="inferred from homology"/>
<evidence type="ECO:0000256" key="6">
    <source>
        <dbReference type="ARBA" id="ARBA00022989"/>
    </source>
</evidence>
<sequence length="218" mass="22817">MLDIGWPELMVIAAITIVVVGPREIPRVLRTVNGYVRKARSLASEFHSSIEDMAREADLEDLKKKMKETGDEFTGDFEKSVDPTGDVSRSMREVKDSVNKRYGDDKNRAPGNSVTPPAEKTERKTDQKAGQQTAEKSGAASASSDSTQKASAPKTATSKAAAPKASAPKASAPKASAKKAAGKGTGTKKAAAKKATAKKTAAKTTAAKKAPAKKSDAG</sequence>
<keyword evidence="3 9" id="KW-1003">Cell membrane</keyword>
<evidence type="ECO:0000256" key="4">
    <source>
        <dbReference type="ARBA" id="ARBA00022692"/>
    </source>
</evidence>
<evidence type="ECO:0000313" key="11">
    <source>
        <dbReference type="EMBL" id="MBP5856923.1"/>
    </source>
</evidence>
<keyword evidence="7 9" id="KW-0811">Translocation</keyword>
<gene>
    <name evidence="9 11" type="primary">tatB</name>
    <name evidence="11" type="ORF">KAJ83_07880</name>
</gene>
<evidence type="ECO:0000256" key="5">
    <source>
        <dbReference type="ARBA" id="ARBA00022927"/>
    </source>
</evidence>
<protein>
    <recommendedName>
        <fullName evidence="9">Sec-independent protein translocase protein TatB</fullName>
    </recommendedName>
</protein>
<feature type="compositionally biased region" description="Low complexity" evidence="10">
    <location>
        <begin position="149"/>
        <end position="175"/>
    </location>
</feature>
<comment type="subunit">
    <text evidence="9">The Tat system comprises two distinct complexes: a TatABC complex, containing multiple copies of TatA, TatB and TatC subunits, and a separate TatA complex, containing only TatA subunits. Substrates initially bind to the TatABC complex, which probably triggers association of the separate TatA complex to form the active translocon.</text>
</comment>
<comment type="subcellular location">
    <subcellularLocation>
        <location evidence="9">Cell membrane</location>
        <topology evidence="9">Single-pass membrane protein</topology>
    </subcellularLocation>
    <subcellularLocation>
        <location evidence="1">Membrane</location>
        <topology evidence="1">Single-pass membrane protein</topology>
    </subcellularLocation>
</comment>
<dbReference type="Gene3D" id="1.20.5.3310">
    <property type="match status" value="1"/>
</dbReference>
<evidence type="ECO:0000256" key="7">
    <source>
        <dbReference type="ARBA" id="ARBA00023010"/>
    </source>
</evidence>
<dbReference type="AlphaFoldDB" id="A0A8J7SLK8"/>
<feature type="compositionally biased region" description="Basic and acidic residues" evidence="10">
    <location>
        <begin position="69"/>
        <end position="81"/>
    </location>
</feature>
<dbReference type="Pfam" id="PF02416">
    <property type="entry name" value="TatA_B_E"/>
    <property type="match status" value="1"/>
</dbReference>
<feature type="region of interest" description="Disordered" evidence="10">
    <location>
        <begin position="69"/>
        <end position="218"/>
    </location>
</feature>
<accession>A0A8J7SLK8</accession>
<reference evidence="11" key="1">
    <citation type="submission" date="2021-04" db="EMBL/GenBank/DDBJ databases">
        <authorList>
            <person name="Zhang D.-C."/>
        </authorList>
    </citation>
    <scope>NUCLEOTIDE SEQUENCE</scope>
    <source>
        <strain evidence="11">CGMCC 1.15697</strain>
    </source>
</reference>
<feature type="compositionally biased region" description="Polar residues" evidence="10">
    <location>
        <begin position="128"/>
        <end position="148"/>
    </location>
</feature>
<keyword evidence="12" id="KW-1185">Reference proteome</keyword>
<dbReference type="RefSeq" id="WP_210681502.1">
    <property type="nucleotide sequence ID" value="NZ_JAGMWN010000003.1"/>
</dbReference>
<dbReference type="PRINTS" id="PR01506">
    <property type="entry name" value="TATBPROTEIN"/>
</dbReference>
<comment type="function">
    <text evidence="9">Part of the twin-arginine translocation (Tat) system that transports large folded proteins containing a characteristic twin-arginine motif in their signal peptide across membranes. Together with TatC, TatB is part of a receptor directly interacting with Tat signal peptides. TatB may form an oligomeric binding site that transiently accommodates folded Tat precursor proteins before their translocation.</text>
</comment>
<evidence type="ECO:0000256" key="9">
    <source>
        <dbReference type="HAMAP-Rule" id="MF_00237"/>
    </source>
</evidence>
<evidence type="ECO:0000256" key="8">
    <source>
        <dbReference type="ARBA" id="ARBA00023136"/>
    </source>
</evidence>
<dbReference type="EMBL" id="JAGMWN010000003">
    <property type="protein sequence ID" value="MBP5856923.1"/>
    <property type="molecule type" value="Genomic_DNA"/>
</dbReference>